<dbReference type="NCBIfam" id="TIGR00221">
    <property type="entry name" value="nagA"/>
    <property type="match status" value="1"/>
</dbReference>
<dbReference type="PIRSF" id="PIRSF038994">
    <property type="entry name" value="NagA"/>
    <property type="match status" value="1"/>
</dbReference>
<dbReference type="GO" id="GO:0008448">
    <property type="term" value="F:N-acetylglucosamine-6-phosphate deacetylase activity"/>
    <property type="evidence" value="ECO:0007669"/>
    <property type="project" value="UniProtKB-EC"/>
</dbReference>
<proteinExistence type="inferred from homology"/>
<keyword evidence="3 5" id="KW-0378">Hydrolase</keyword>
<comment type="similarity">
    <text evidence="1 5">Belongs to the metallo-dependent hydrolases superfamily. NagA family.</text>
</comment>
<dbReference type="Gene3D" id="2.30.40.10">
    <property type="entry name" value="Urease, subunit C, domain 1"/>
    <property type="match status" value="1"/>
</dbReference>
<keyword evidence="4 5" id="KW-0119">Carbohydrate metabolism</keyword>
<protein>
    <submittedName>
        <fullName evidence="7">N-acetylglucosamine-6-phosphate deacetylase</fullName>
        <ecNumber evidence="7">3.5.1.25</ecNumber>
    </submittedName>
</protein>
<dbReference type="InterPro" id="IPR032466">
    <property type="entry name" value="Metal_Hydrolase"/>
</dbReference>
<evidence type="ECO:0000256" key="1">
    <source>
        <dbReference type="ARBA" id="ARBA00010716"/>
    </source>
</evidence>
<feature type="domain" description="Amidohydrolase-related" evidence="6">
    <location>
        <begin position="52"/>
        <end position="373"/>
    </location>
</feature>
<keyword evidence="2" id="KW-0479">Metal-binding</keyword>
<evidence type="ECO:0000313" key="7">
    <source>
        <dbReference type="EMBL" id="MEC4722108.1"/>
    </source>
</evidence>
<reference evidence="7 8" key="1">
    <citation type="submission" date="2023-10" db="EMBL/GenBank/DDBJ databases">
        <title>Noviherbaspirillum sp. CPCC 100848 genome assembly.</title>
        <authorList>
            <person name="Li X.Y."/>
            <person name="Fang X.M."/>
        </authorList>
    </citation>
    <scope>NUCLEOTIDE SEQUENCE [LARGE SCALE GENOMIC DNA]</scope>
    <source>
        <strain evidence="7 8">CPCC 100848</strain>
    </source>
</reference>
<dbReference type="EC" id="3.5.1.25" evidence="7"/>
<dbReference type="CDD" id="cd00854">
    <property type="entry name" value="NagA"/>
    <property type="match status" value="1"/>
</dbReference>
<accession>A0ABU6JEL9</accession>
<organism evidence="7 8">
    <name type="scientific">Noviherbaspirillum album</name>
    <dbReference type="NCBI Taxonomy" id="3080276"/>
    <lineage>
        <taxon>Bacteria</taxon>
        <taxon>Pseudomonadati</taxon>
        <taxon>Pseudomonadota</taxon>
        <taxon>Betaproteobacteria</taxon>
        <taxon>Burkholderiales</taxon>
        <taxon>Oxalobacteraceae</taxon>
        <taxon>Noviherbaspirillum</taxon>
    </lineage>
</organism>
<comment type="caution">
    <text evidence="7">The sequence shown here is derived from an EMBL/GenBank/DDBJ whole genome shotgun (WGS) entry which is preliminary data.</text>
</comment>
<dbReference type="PANTHER" id="PTHR11113:SF14">
    <property type="entry name" value="N-ACETYLGLUCOSAMINE-6-PHOSPHATE DEACETYLASE"/>
    <property type="match status" value="1"/>
</dbReference>
<dbReference type="EMBL" id="JAWIIV010000025">
    <property type="protein sequence ID" value="MEC4722108.1"/>
    <property type="molecule type" value="Genomic_DNA"/>
</dbReference>
<evidence type="ECO:0000256" key="2">
    <source>
        <dbReference type="ARBA" id="ARBA00022723"/>
    </source>
</evidence>
<evidence type="ECO:0000259" key="6">
    <source>
        <dbReference type="Pfam" id="PF01979"/>
    </source>
</evidence>
<keyword evidence="8" id="KW-1185">Reference proteome</keyword>
<dbReference type="PANTHER" id="PTHR11113">
    <property type="entry name" value="N-ACETYLGLUCOSAMINE-6-PHOSPHATE DEACETYLASE"/>
    <property type="match status" value="1"/>
</dbReference>
<dbReference type="InterPro" id="IPR011059">
    <property type="entry name" value="Metal-dep_hydrolase_composite"/>
</dbReference>
<dbReference type="InterPro" id="IPR003764">
    <property type="entry name" value="GlcNAc_6-P_deAcase"/>
</dbReference>
<evidence type="ECO:0000256" key="4">
    <source>
        <dbReference type="ARBA" id="ARBA00023277"/>
    </source>
</evidence>
<gene>
    <name evidence="7" type="primary">nagA</name>
    <name evidence="7" type="ORF">RY831_23345</name>
</gene>
<dbReference type="SUPFAM" id="SSF51556">
    <property type="entry name" value="Metallo-dependent hydrolases"/>
    <property type="match status" value="1"/>
</dbReference>
<dbReference type="Gene3D" id="3.20.20.140">
    <property type="entry name" value="Metal-dependent hydrolases"/>
    <property type="match status" value="1"/>
</dbReference>
<sequence length="379" mass="39975">MSIERNGNASLQRLTGCILTPGGWIRGLIEFASRIWSIDGVSVEHPEAHDQIILPGFIDLHVHGGGGSDVMEGAAAIEMIAATHARHGTTGFLATTVTAEKPELRAALTAVGTVMKQRKAGCASILGVHLEGPYINSAKLGAQPDACRKADIEEVKFLHSLAPIRVMTIAPELVGHLEFIKQLNELGIITQCGHSAGTYEEGVAALSAGIKGFTHLFNAMSPFQHRAPGMVGAALAHASYSEIIPDLLHVHPGAILAAVRAIPHLYCVTDSTAAAGMPDGEYKLGSHVVTKCMGGVRLADGTLAGSSLTMDQALRNLVRIGLDLSDASRRLSTFPADYLGITDRGRLAHSAFADLVVLTPALNLKKVFVEGEEIEVVNA</sequence>
<name>A0ABU6JEL9_9BURK</name>
<evidence type="ECO:0000256" key="5">
    <source>
        <dbReference type="PIRNR" id="PIRNR038994"/>
    </source>
</evidence>
<evidence type="ECO:0000256" key="3">
    <source>
        <dbReference type="ARBA" id="ARBA00022801"/>
    </source>
</evidence>
<dbReference type="SUPFAM" id="SSF51338">
    <property type="entry name" value="Composite domain of metallo-dependent hydrolases"/>
    <property type="match status" value="1"/>
</dbReference>
<dbReference type="RefSeq" id="WP_326508788.1">
    <property type="nucleotide sequence ID" value="NZ_JAWIIV010000025.1"/>
</dbReference>
<evidence type="ECO:0000313" key="8">
    <source>
        <dbReference type="Proteomes" id="UP001352263"/>
    </source>
</evidence>
<dbReference type="Proteomes" id="UP001352263">
    <property type="component" value="Unassembled WGS sequence"/>
</dbReference>
<dbReference type="InterPro" id="IPR006680">
    <property type="entry name" value="Amidohydro-rel"/>
</dbReference>
<dbReference type="Pfam" id="PF01979">
    <property type="entry name" value="Amidohydro_1"/>
    <property type="match status" value="1"/>
</dbReference>